<organism evidence="5 6">
    <name type="scientific">Algimonas ampicilliniresistens</name>
    <dbReference type="NCBI Taxonomy" id="1298735"/>
    <lineage>
        <taxon>Bacteria</taxon>
        <taxon>Pseudomonadati</taxon>
        <taxon>Pseudomonadota</taxon>
        <taxon>Alphaproteobacteria</taxon>
        <taxon>Maricaulales</taxon>
        <taxon>Robiginitomaculaceae</taxon>
        <taxon>Algimonas</taxon>
    </lineage>
</organism>
<name>A0ABQ5V565_9PROT</name>
<dbReference type="InterPro" id="IPR000757">
    <property type="entry name" value="Beta-glucanase-like"/>
</dbReference>
<dbReference type="SUPFAM" id="SSF49899">
    <property type="entry name" value="Concanavalin A-like lectins/glucanases"/>
    <property type="match status" value="1"/>
</dbReference>
<evidence type="ECO:0000256" key="2">
    <source>
        <dbReference type="SAM" id="MobiDB-lite"/>
    </source>
</evidence>
<protein>
    <submittedName>
        <fullName evidence="5">Beta-glucanase</fullName>
    </submittedName>
</protein>
<reference evidence="5" key="1">
    <citation type="journal article" date="2014" name="Int. J. Syst. Evol. Microbiol.">
        <title>Complete genome of a new Firmicutes species belonging to the dominant human colonic microbiota ('Ruminococcus bicirculans') reveals two chromosomes and a selective capacity to utilize plant glucans.</title>
        <authorList>
            <consortium name="NISC Comparative Sequencing Program"/>
            <person name="Wegmann U."/>
            <person name="Louis P."/>
            <person name="Goesmann A."/>
            <person name="Henrissat B."/>
            <person name="Duncan S.H."/>
            <person name="Flint H.J."/>
        </authorList>
    </citation>
    <scope>NUCLEOTIDE SEQUENCE</scope>
    <source>
        <strain evidence="5">NBRC 108219</strain>
    </source>
</reference>
<dbReference type="Pfam" id="PF00722">
    <property type="entry name" value="Glyco_hydro_16"/>
    <property type="match status" value="1"/>
</dbReference>
<feature type="signal peptide" evidence="3">
    <location>
        <begin position="1"/>
        <end position="24"/>
    </location>
</feature>
<dbReference type="RefSeq" id="WP_284387293.1">
    <property type="nucleotide sequence ID" value="NZ_BSNK01000001.1"/>
</dbReference>
<evidence type="ECO:0000313" key="6">
    <source>
        <dbReference type="Proteomes" id="UP001161391"/>
    </source>
</evidence>
<evidence type="ECO:0000259" key="4">
    <source>
        <dbReference type="PROSITE" id="PS51762"/>
    </source>
</evidence>
<feature type="region of interest" description="Disordered" evidence="2">
    <location>
        <begin position="101"/>
        <end position="120"/>
    </location>
</feature>
<sequence>MRAIIYLAALSIILSLSGCITLDAGPADRPSSADDSLNDRDWALVWADEFDGNTLDRTKWAPEVSCWGGGNQERQCYVDRLENVRVEDGYLRLKAVPGEHSGPSVHMEHPDYPGETVRQPYTSGKVRTRDLASWTYGRIEGRIKLPTGQGAWPAFWMMPQSSVYGGWPLSGEIDIMEAVNLGARCDDCVGTSQENRSSGAIHFGQRSPNNRYVDKRRPLAAQAGQAGIPRDQFHIYAVEWGEGRIDWFVDGERFYSVSSDQWFTDTVSKSDDPNAPFNQDFYVMLNFAVGGAWPEGANEGGIDASTFPAEMVVDYVRVYQCRQDPDTGRACMAADI</sequence>
<dbReference type="Proteomes" id="UP001161391">
    <property type="component" value="Unassembled WGS sequence"/>
</dbReference>
<dbReference type="CDD" id="cd08023">
    <property type="entry name" value="GH16_laminarinase_like"/>
    <property type="match status" value="1"/>
</dbReference>
<feature type="domain" description="GH16" evidence="4">
    <location>
        <begin position="22"/>
        <end position="324"/>
    </location>
</feature>
<dbReference type="Gene3D" id="2.60.120.200">
    <property type="match status" value="1"/>
</dbReference>
<gene>
    <name evidence="5" type="ORF">GCM10007853_05570</name>
</gene>
<dbReference type="EMBL" id="BSNK01000001">
    <property type="protein sequence ID" value="GLQ22683.1"/>
    <property type="molecule type" value="Genomic_DNA"/>
</dbReference>
<keyword evidence="3" id="KW-0732">Signal</keyword>
<accession>A0ABQ5V565</accession>
<feature type="chain" id="PRO_5046147996" evidence="3">
    <location>
        <begin position="25"/>
        <end position="336"/>
    </location>
</feature>
<dbReference type="InterPro" id="IPR013320">
    <property type="entry name" value="ConA-like_dom_sf"/>
</dbReference>
<dbReference type="PANTHER" id="PTHR10963">
    <property type="entry name" value="GLYCOSYL HYDROLASE-RELATED"/>
    <property type="match status" value="1"/>
</dbReference>
<keyword evidence="6" id="KW-1185">Reference proteome</keyword>
<reference evidence="5" key="2">
    <citation type="submission" date="2023-01" db="EMBL/GenBank/DDBJ databases">
        <title>Draft genome sequence of Algimonas ampicilliniresistens strain NBRC 108219.</title>
        <authorList>
            <person name="Sun Q."/>
            <person name="Mori K."/>
        </authorList>
    </citation>
    <scope>NUCLEOTIDE SEQUENCE</scope>
    <source>
        <strain evidence="5">NBRC 108219</strain>
    </source>
</reference>
<dbReference type="PANTHER" id="PTHR10963:SF55">
    <property type="entry name" value="GLYCOSIDE HYDROLASE FAMILY 16 PROTEIN"/>
    <property type="match status" value="1"/>
</dbReference>
<comment type="caution">
    <text evidence="5">The sequence shown here is derived from an EMBL/GenBank/DDBJ whole genome shotgun (WGS) entry which is preliminary data.</text>
</comment>
<dbReference type="PROSITE" id="PS51762">
    <property type="entry name" value="GH16_2"/>
    <property type="match status" value="1"/>
</dbReference>
<comment type="similarity">
    <text evidence="1">Belongs to the glycosyl hydrolase 16 family.</text>
</comment>
<evidence type="ECO:0000256" key="1">
    <source>
        <dbReference type="ARBA" id="ARBA00006865"/>
    </source>
</evidence>
<dbReference type="PROSITE" id="PS51257">
    <property type="entry name" value="PROKAR_LIPOPROTEIN"/>
    <property type="match status" value="1"/>
</dbReference>
<dbReference type="InterPro" id="IPR050546">
    <property type="entry name" value="Glycosyl_Hydrlase_16"/>
</dbReference>
<evidence type="ECO:0000313" key="5">
    <source>
        <dbReference type="EMBL" id="GLQ22683.1"/>
    </source>
</evidence>
<proteinExistence type="inferred from homology"/>
<evidence type="ECO:0000256" key="3">
    <source>
        <dbReference type="SAM" id="SignalP"/>
    </source>
</evidence>